<evidence type="ECO:0000259" key="18">
    <source>
        <dbReference type="PROSITE" id="PS50109"/>
    </source>
</evidence>
<dbReference type="CDD" id="cd00082">
    <property type="entry name" value="HisKA"/>
    <property type="match status" value="1"/>
</dbReference>
<evidence type="ECO:0000256" key="7">
    <source>
        <dbReference type="ARBA" id="ARBA00022692"/>
    </source>
</evidence>
<evidence type="ECO:0000256" key="16">
    <source>
        <dbReference type="ARBA" id="ARBA00040841"/>
    </source>
</evidence>
<organism evidence="20 21">
    <name type="scientific">Cohnella suwonensis</name>
    <dbReference type="NCBI Taxonomy" id="696072"/>
    <lineage>
        <taxon>Bacteria</taxon>
        <taxon>Bacillati</taxon>
        <taxon>Bacillota</taxon>
        <taxon>Bacilli</taxon>
        <taxon>Bacillales</taxon>
        <taxon>Paenibacillaceae</taxon>
        <taxon>Cohnella</taxon>
    </lineage>
</organism>
<feature type="domain" description="Histidine kinase" evidence="18">
    <location>
        <begin position="223"/>
        <end position="438"/>
    </location>
</feature>
<dbReference type="PRINTS" id="PR00344">
    <property type="entry name" value="BCTRLSENSOR"/>
</dbReference>
<evidence type="ECO:0000313" key="21">
    <source>
        <dbReference type="Proteomes" id="UP001596105"/>
    </source>
</evidence>
<accession>A0ABW0LQU2</accession>
<evidence type="ECO:0000313" key="20">
    <source>
        <dbReference type="EMBL" id="MFC5468124.1"/>
    </source>
</evidence>
<evidence type="ECO:0000256" key="8">
    <source>
        <dbReference type="ARBA" id="ARBA00022741"/>
    </source>
</evidence>
<dbReference type="SMART" id="SM00304">
    <property type="entry name" value="HAMP"/>
    <property type="match status" value="1"/>
</dbReference>
<evidence type="ECO:0000256" key="2">
    <source>
        <dbReference type="ARBA" id="ARBA00004651"/>
    </source>
</evidence>
<dbReference type="InterPro" id="IPR003594">
    <property type="entry name" value="HATPase_dom"/>
</dbReference>
<dbReference type="Pfam" id="PF02518">
    <property type="entry name" value="HATPase_c"/>
    <property type="match status" value="1"/>
</dbReference>
<sequence length="439" mass="50079">MKTIYFRVVITFLGIIMISIIFTYIVLRLLFTNYFIFKIQADSLNASRQIVNYLTQNQIQDIHGYIESVAAVSKYKLSLYHGDLTSLNPIPSIQQDDVNKVLHGSIYKHADVVGLPLKIHGETYALFTEFNMDNYLQRYDQVALTAFVVCLIIGSLLIVVASRYLVRPIKMLTKATKKIAAGDYRAQVQVKQKDELGILAGSFNRMVRELRQIEQMRQEFVSNVSHEIQSPITSIRGFSTTLLQEDIPADDRKRYLSIIAAESERLSRLSEDLLKLASLESEHHPFTPESFRLDEQLRRTVIAAEPLWSQKNLDIDLELQEVFVNADEDQLAQVWTNLLTNAIKFTPPGGRISIELTKRDKESTVRMTDNGIGIAEEDVHRIFRRFYKSDKARNRSQGGSGLGLAIVQKIVSLHQGRIDVHSQFNHGTMITVTLPDHER</sequence>
<dbReference type="SUPFAM" id="SSF158472">
    <property type="entry name" value="HAMP domain-like"/>
    <property type="match status" value="1"/>
</dbReference>
<dbReference type="Proteomes" id="UP001596105">
    <property type="component" value="Unassembled WGS sequence"/>
</dbReference>
<dbReference type="InterPro" id="IPR005467">
    <property type="entry name" value="His_kinase_dom"/>
</dbReference>
<evidence type="ECO:0000256" key="1">
    <source>
        <dbReference type="ARBA" id="ARBA00000085"/>
    </source>
</evidence>
<dbReference type="SUPFAM" id="SSF55874">
    <property type="entry name" value="ATPase domain of HSP90 chaperone/DNA topoisomerase II/histidine kinase"/>
    <property type="match status" value="1"/>
</dbReference>
<dbReference type="Pfam" id="PF00672">
    <property type="entry name" value="HAMP"/>
    <property type="match status" value="1"/>
</dbReference>
<dbReference type="CDD" id="cd00075">
    <property type="entry name" value="HATPase"/>
    <property type="match status" value="1"/>
</dbReference>
<evidence type="ECO:0000256" key="6">
    <source>
        <dbReference type="ARBA" id="ARBA00022679"/>
    </source>
</evidence>
<evidence type="ECO:0000256" key="9">
    <source>
        <dbReference type="ARBA" id="ARBA00022777"/>
    </source>
</evidence>
<keyword evidence="5" id="KW-0597">Phosphoprotein</keyword>
<keyword evidence="6" id="KW-0808">Transferase</keyword>
<evidence type="ECO:0000259" key="19">
    <source>
        <dbReference type="PROSITE" id="PS50885"/>
    </source>
</evidence>
<evidence type="ECO:0000256" key="11">
    <source>
        <dbReference type="ARBA" id="ARBA00022989"/>
    </source>
</evidence>
<keyword evidence="4" id="KW-1003">Cell membrane</keyword>
<keyword evidence="7 17" id="KW-0812">Transmembrane</keyword>
<keyword evidence="8" id="KW-0547">Nucleotide-binding</keyword>
<dbReference type="InterPro" id="IPR036097">
    <property type="entry name" value="HisK_dim/P_sf"/>
</dbReference>
<keyword evidence="13" id="KW-0843">Virulence</keyword>
<dbReference type="InterPro" id="IPR003660">
    <property type="entry name" value="HAMP_dom"/>
</dbReference>
<keyword evidence="14 17" id="KW-0472">Membrane</keyword>
<dbReference type="PROSITE" id="PS50885">
    <property type="entry name" value="HAMP"/>
    <property type="match status" value="1"/>
</dbReference>
<dbReference type="EC" id="2.7.13.3" evidence="3"/>
<feature type="domain" description="HAMP" evidence="19">
    <location>
        <begin position="163"/>
        <end position="215"/>
    </location>
</feature>
<evidence type="ECO:0000256" key="4">
    <source>
        <dbReference type="ARBA" id="ARBA00022475"/>
    </source>
</evidence>
<protein>
    <recommendedName>
        <fullName evidence="16">Heme sensor protein HssS</fullName>
        <ecNumber evidence="3">2.7.13.3</ecNumber>
    </recommendedName>
</protein>
<dbReference type="CDD" id="cd06225">
    <property type="entry name" value="HAMP"/>
    <property type="match status" value="1"/>
</dbReference>
<comment type="subcellular location">
    <subcellularLocation>
        <location evidence="2">Cell membrane</location>
        <topology evidence="2">Multi-pass membrane protein</topology>
    </subcellularLocation>
</comment>
<dbReference type="PANTHER" id="PTHR45528">
    <property type="entry name" value="SENSOR HISTIDINE KINASE CPXA"/>
    <property type="match status" value="1"/>
</dbReference>
<dbReference type="SMART" id="SM00387">
    <property type="entry name" value="HATPase_c"/>
    <property type="match status" value="1"/>
</dbReference>
<dbReference type="InterPro" id="IPR003661">
    <property type="entry name" value="HisK_dim/P_dom"/>
</dbReference>
<dbReference type="InterPro" id="IPR050398">
    <property type="entry name" value="HssS/ArlS-like"/>
</dbReference>
<evidence type="ECO:0000256" key="10">
    <source>
        <dbReference type="ARBA" id="ARBA00022840"/>
    </source>
</evidence>
<dbReference type="PROSITE" id="PS50109">
    <property type="entry name" value="HIS_KIN"/>
    <property type="match status" value="1"/>
</dbReference>
<keyword evidence="10" id="KW-0067">ATP-binding</keyword>
<keyword evidence="12" id="KW-0902">Two-component regulatory system</keyword>
<dbReference type="InterPro" id="IPR036890">
    <property type="entry name" value="HATPase_C_sf"/>
</dbReference>
<gene>
    <name evidence="20" type="ORF">ACFPPD_05280</name>
</gene>
<dbReference type="SMART" id="SM00388">
    <property type="entry name" value="HisKA"/>
    <property type="match status" value="1"/>
</dbReference>
<proteinExistence type="predicted"/>
<feature type="transmembrane region" description="Helical" evidence="17">
    <location>
        <begin position="6"/>
        <end position="31"/>
    </location>
</feature>
<dbReference type="GO" id="GO:0016301">
    <property type="term" value="F:kinase activity"/>
    <property type="evidence" value="ECO:0007669"/>
    <property type="project" value="UniProtKB-KW"/>
</dbReference>
<dbReference type="EMBL" id="JBHSMH010000007">
    <property type="protein sequence ID" value="MFC5468124.1"/>
    <property type="molecule type" value="Genomic_DNA"/>
</dbReference>
<keyword evidence="9 20" id="KW-0418">Kinase</keyword>
<dbReference type="Gene3D" id="3.30.565.10">
    <property type="entry name" value="Histidine kinase-like ATPase, C-terminal domain"/>
    <property type="match status" value="1"/>
</dbReference>
<evidence type="ECO:0000256" key="12">
    <source>
        <dbReference type="ARBA" id="ARBA00023012"/>
    </source>
</evidence>
<dbReference type="Gene3D" id="1.10.287.130">
    <property type="match status" value="1"/>
</dbReference>
<dbReference type="InterPro" id="IPR004358">
    <property type="entry name" value="Sig_transdc_His_kin-like_C"/>
</dbReference>
<dbReference type="SUPFAM" id="SSF47384">
    <property type="entry name" value="Homodimeric domain of signal transducing histidine kinase"/>
    <property type="match status" value="1"/>
</dbReference>
<keyword evidence="11 17" id="KW-1133">Transmembrane helix</keyword>
<dbReference type="Pfam" id="PF00512">
    <property type="entry name" value="HisKA"/>
    <property type="match status" value="1"/>
</dbReference>
<comment type="catalytic activity">
    <reaction evidence="1">
        <text>ATP + protein L-histidine = ADP + protein N-phospho-L-histidine.</text>
        <dbReference type="EC" id="2.7.13.3"/>
    </reaction>
</comment>
<name>A0ABW0LQU2_9BACL</name>
<comment type="function">
    <text evidence="15">Member of the two-component regulatory system HssS/HssR involved in intracellular heme homeostasis and tempering of staphylococcal virulence. HssS functions as a heme sensor histidine kinase which is autophosphorylated at a histidine residue and transfers its phosphate group to an aspartate residue of HssR. HssR/HssS activates the expression of hrtAB, an efflux pump, in response to extracellular heme, hemin, hemoglobin or blood.</text>
</comment>
<dbReference type="Gene3D" id="6.10.340.10">
    <property type="match status" value="1"/>
</dbReference>
<evidence type="ECO:0000256" key="5">
    <source>
        <dbReference type="ARBA" id="ARBA00022553"/>
    </source>
</evidence>
<feature type="transmembrane region" description="Helical" evidence="17">
    <location>
        <begin position="142"/>
        <end position="166"/>
    </location>
</feature>
<comment type="caution">
    <text evidence="20">The sequence shown here is derived from an EMBL/GenBank/DDBJ whole genome shotgun (WGS) entry which is preliminary data.</text>
</comment>
<dbReference type="RefSeq" id="WP_209746498.1">
    <property type="nucleotide sequence ID" value="NZ_JBHSMH010000007.1"/>
</dbReference>
<evidence type="ECO:0000256" key="3">
    <source>
        <dbReference type="ARBA" id="ARBA00012438"/>
    </source>
</evidence>
<reference evidence="21" key="1">
    <citation type="journal article" date="2019" name="Int. J. Syst. Evol. Microbiol.">
        <title>The Global Catalogue of Microorganisms (GCM) 10K type strain sequencing project: providing services to taxonomists for standard genome sequencing and annotation.</title>
        <authorList>
            <consortium name="The Broad Institute Genomics Platform"/>
            <consortium name="The Broad Institute Genome Sequencing Center for Infectious Disease"/>
            <person name="Wu L."/>
            <person name="Ma J."/>
        </authorList>
    </citation>
    <scope>NUCLEOTIDE SEQUENCE [LARGE SCALE GENOMIC DNA]</scope>
    <source>
        <strain evidence="21">CCUG 57113</strain>
    </source>
</reference>
<evidence type="ECO:0000256" key="14">
    <source>
        <dbReference type="ARBA" id="ARBA00023136"/>
    </source>
</evidence>
<evidence type="ECO:0000256" key="13">
    <source>
        <dbReference type="ARBA" id="ARBA00023026"/>
    </source>
</evidence>
<dbReference type="PANTHER" id="PTHR45528:SF11">
    <property type="entry name" value="HISTIDINE KINASE"/>
    <property type="match status" value="1"/>
</dbReference>
<evidence type="ECO:0000256" key="15">
    <source>
        <dbReference type="ARBA" id="ARBA00037219"/>
    </source>
</evidence>
<keyword evidence="21" id="KW-1185">Reference proteome</keyword>
<evidence type="ECO:0000256" key="17">
    <source>
        <dbReference type="SAM" id="Phobius"/>
    </source>
</evidence>